<name>W4JQ88_HETIT</name>
<reference evidence="1 2" key="1">
    <citation type="journal article" date="2012" name="New Phytol.">
        <title>Insight into trade-off between wood decay and parasitism from the genome of a fungal forest pathogen.</title>
        <authorList>
            <person name="Olson A."/>
            <person name="Aerts A."/>
            <person name="Asiegbu F."/>
            <person name="Belbahri L."/>
            <person name="Bouzid O."/>
            <person name="Broberg A."/>
            <person name="Canback B."/>
            <person name="Coutinho P.M."/>
            <person name="Cullen D."/>
            <person name="Dalman K."/>
            <person name="Deflorio G."/>
            <person name="van Diepen L.T."/>
            <person name="Dunand C."/>
            <person name="Duplessis S."/>
            <person name="Durling M."/>
            <person name="Gonthier P."/>
            <person name="Grimwood J."/>
            <person name="Fossdal C.G."/>
            <person name="Hansson D."/>
            <person name="Henrissat B."/>
            <person name="Hietala A."/>
            <person name="Himmelstrand K."/>
            <person name="Hoffmeister D."/>
            <person name="Hogberg N."/>
            <person name="James T.Y."/>
            <person name="Karlsson M."/>
            <person name="Kohler A."/>
            <person name="Kues U."/>
            <person name="Lee Y.H."/>
            <person name="Lin Y.C."/>
            <person name="Lind M."/>
            <person name="Lindquist E."/>
            <person name="Lombard V."/>
            <person name="Lucas S."/>
            <person name="Lunden K."/>
            <person name="Morin E."/>
            <person name="Murat C."/>
            <person name="Park J."/>
            <person name="Raffaello T."/>
            <person name="Rouze P."/>
            <person name="Salamov A."/>
            <person name="Schmutz J."/>
            <person name="Solheim H."/>
            <person name="Stahlberg J."/>
            <person name="Velez H."/>
            <person name="de Vries R.P."/>
            <person name="Wiebenga A."/>
            <person name="Woodward S."/>
            <person name="Yakovlev I."/>
            <person name="Garbelotto M."/>
            <person name="Martin F."/>
            <person name="Grigoriev I.V."/>
            <person name="Stenlid J."/>
        </authorList>
    </citation>
    <scope>NUCLEOTIDE SEQUENCE [LARGE SCALE GENOMIC DNA]</scope>
    <source>
        <strain evidence="1 2">TC 32-1</strain>
    </source>
</reference>
<dbReference type="KEGG" id="hir:HETIRDRAFT_162491"/>
<dbReference type="GeneID" id="20667774"/>
<proteinExistence type="predicted"/>
<organism evidence="1 2">
    <name type="scientific">Heterobasidion irregulare (strain TC 32-1)</name>
    <dbReference type="NCBI Taxonomy" id="747525"/>
    <lineage>
        <taxon>Eukaryota</taxon>
        <taxon>Fungi</taxon>
        <taxon>Dikarya</taxon>
        <taxon>Basidiomycota</taxon>
        <taxon>Agaricomycotina</taxon>
        <taxon>Agaricomycetes</taxon>
        <taxon>Russulales</taxon>
        <taxon>Bondarzewiaceae</taxon>
        <taxon>Heterobasidion</taxon>
        <taxon>Heterobasidion annosum species complex</taxon>
    </lineage>
</organism>
<evidence type="ECO:0000313" key="1">
    <source>
        <dbReference type="EMBL" id="ETW75727.1"/>
    </source>
</evidence>
<evidence type="ECO:0000313" key="2">
    <source>
        <dbReference type="Proteomes" id="UP000030671"/>
    </source>
</evidence>
<gene>
    <name evidence="1" type="ORF">HETIRDRAFT_162491</name>
</gene>
<dbReference type="RefSeq" id="XP_009551988.1">
    <property type="nucleotide sequence ID" value="XM_009553693.1"/>
</dbReference>
<sequence>MTPLNVMQLQFVFFCDGKFSEHQLSLLSSLLHRIFKLCSQSRVLCPSEMYWIYT</sequence>
<keyword evidence="2" id="KW-1185">Reference proteome</keyword>
<dbReference type="HOGENOM" id="CLU_3050587_0_0_1"/>
<dbReference type="AlphaFoldDB" id="W4JQ88"/>
<accession>W4JQ88</accession>
<protein>
    <submittedName>
        <fullName evidence="1">Uncharacterized protein</fullName>
    </submittedName>
</protein>
<dbReference type="InParanoid" id="W4JQ88"/>
<dbReference type="EMBL" id="KI925465">
    <property type="protein sequence ID" value="ETW75727.1"/>
    <property type="molecule type" value="Genomic_DNA"/>
</dbReference>
<dbReference type="Proteomes" id="UP000030671">
    <property type="component" value="Unassembled WGS sequence"/>
</dbReference>